<dbReference type="Proteomes" id="UP000199320">
    <property type="component" value="Unassembled WGS sequence"/>
</dbReference>
<dbReference type="EMBL" id="FMZP01000128">
    <property type="protein sequence ID" value="SDE06458.1"/>
    <property type="molecule type" value="Genomic_DNA"/>
</dbReference>
<reference evidence="2" key="1">
    <citation type="submission" date="2016-10" db="EMBL/GenBank/DDBJ databases">
        <authorList>
            <person name="de Groot N.N."/>
        </authorList>
    </citation>
    <scope>NUCLEOTIDE SEQUENCE [LARGE SCALE GENOMIC DNA]</scope>
    <source>
        <strain evidence="2">CDM_6</strain>
    </source>
</reference>
<gene>
    <name evidence="2" type="ORF">SAMN04488694_13519</name>
    <name evidence="1" type="ORF">SAMN05192552_11281</name>
</gene>
<dbReference type="AlphaFoldDB" id="A0A1G6ZUW8"/>
<reference evidence="3 4" key="2">
    <citation type="submission" date="2016-10" db="EMBL/GenBank/DDBJ databases">
        <authorList>
            <person name="Varghese N."/>
            <person name="Submissions S."/>
        </authorList>
    </citation>
    <scope>NUCLEOTIDE SEQUENCE [LARGE SCALE GENOMIC DNA]</scope>
    <source>
        <strain evidence="1 4">CDM_1</strain>
        <strain evidence="3">CDM_6</strain>
    </source>
</reference>
<dbReference type="EMBL" id="FOIC01000035">
    <property type="protein sequence ID" value="SEU06521.1"/>
    <property type="molecule type" value="Genomic_DNA"/>
</dbReference>
<evidence type="ECO:0000313" key="2">
    <source>
        <dbReference type="EMBL" id="SEU06521.1"/>
    </source>
</evidence>
<sequence>MREALERYTDLELSRKNDRQGNAWEDDVADRVAGALREAGVDDDLGDLEAWLTEFNEAYAEVGDAFTRLREIMGDDSASGNRWFGDVLTATDLPVATVPDSEAPLPDDPIYDLSRSYAESKARIDRYRTAE</sequence>
<proteinExistence type="predicted"/>
<accession>A0A1G6ZUW8</accession>
<dbReference type="RefSeq" id="WP_092935422.1">
    <property type="nucleotide sequence ID" value="NZ_FMZP01000128.1"/>
</dbReference>
<organism evidence="1 4">
    <name type="scientific">Natrinema hispanicum</name>
    <dbReference type="NCBI Taxonomy" id="392421"/>
    <lineage>
        <taxon>Archaea</taxon>
        <taxon>Methanobacteriati</taxon>
        <taxon>Methanobacteriota</taxon>
        <taxon>Stenosarchaea group</taxon>
        <taxon>Halobacteria</taxon>
        <taxon>Halobacteriales</taxon>
        <taxon>Natrialbaceae</taxon>
        <taxon>Natrinema</taxon>
    </lineage>
</organism>
<protein>
    <submittedName>
        <fullName evidence="1">Uncharacterized protein</fullName>
    </submittedName>
</protein>
<dbReference type="Proteomes" id="UP000324021">
    <property type="component" value="Unassembled WGS sequence"/>
</dbReference>
<evidence type="ECO:0000313" key="4">
    <source>
        <dbReference type="Proteomes" id="UP000324021"/>
    </source>
</evidence>
<dbReference type="OrthoDB" id="275164at2157"/>
<evidence type="ECO:0000313" key="1">
    <source>
        <dbReference type="EMBL" id="SDE06458.1"/>
    </source>
</evidence>
<keyword evidence="3" id="KW-1185">Reference proteome</keyword>
<name>A0A1G6ZUW8_9EURY</name>
<evidence type="ECO:0000313" key="3">
    <source>
        <dbReference type="Proteomes" id="UP000199320"/>
    </source>
</evidence>